<dbReference type="PANTHER" id="PTHR48047:SF8">
    <property type="entry name" value="FLAVONOL 3-O-GLUCOSYLTRANSFERASE UGT89B1"/>
    <property type="match status" value="1"/>
</dbReference>
<dbReference type="AlphaFoldDB" id="A0AAP0F4X5"/>
<organism evidence="6 7">
    <name type="scientific">Stephania cephalantha</name>
    <dbReference type="NCBI Taxonomy" id="152367"/>
    <lineage>
        <taxon>Eukaryota</taxon>
        <taxon>Viridiplantae</taxon>
        <taxon>Streptophyta</taxon>
        <taxon>Embryophyta</taxon>
        <taxon>Tracheophyta</taxon>
        <taxon>Spermatophyta</taxon>
        <taxon>Magnoliopsida</taxon>
        <taxon>Ranunculales</taxon>
        <taxon>Menispermaceae</taxon>
        <taxon>Menispermoideae</taxon>
        <taxon>Cissampelideae</taxon>
        <taxon>Stephania</taxon>
    </lineage>
</organism>
<dbReference type="Pfam" id="PF00201">
    <property type="entry name" value="UDPGT"/>
    <property type="match status" value="1"/>
</dbReference>
<feature type="region of interest" description="Disordered" evidence="5">
    <location>
        <begin position="114"/>
        <end position="137"/>
    </location>
</feature>
<protein>
    <recommendedName>
        <fullName evidence="4">Glycosyltransferase</fullName>
        <ecNumber evidence="4">2.4.1.-</ecNumber>
    </recommendedName>
</protein>
<evidence type="ECO:0000256" key="4">
    <source>
        <dbReference type="RuleBase" id="RU362057"/>
    </source>
</evidence>
<comment type="similarity">
    <text evidence="1 3">Belongs to the UDP-glycosyltransferase family.</text>
</comment>
<accession>A0AAP0F4X5</accession>
<dbReference type="GO" id="GO:0035251">
    <property type="term" value="F:UDP-glucosyltransferase activity"/>
    <property type="evidence" value="ECO:0007669"/>
    <property type="project" value="TreeGrafter"/>
</dbReference>
<reference evidence="6 7" key="1">
    <citation type="submission" date="2024-01" db="EMBL/GenBank/DDBJ databases">
        <title>Genome assemblies of Stephania.</title>
        <authorList>
            <person name="Yang L."/>
        </authorList>
    </citation>
    <scope>NUCLEOTIDE SEQUENCE [LARGE SCALE GENOMIC DNA]</scope>
    <source>
        <strain evidence="6">JXDWG</strain>
        <tissue evidence="6">Leaf</tissue>
    </source>
</reference>
<dbReference type="InterPro" id="IPR002213">
    <property type="entry name" value="UDP_glucos_trans"/>
</dbReference>
<proteinExistence type="inferred from homology"/>
<evidence type="ECO:0000313" key="6">
    <source>
        <dbReference type="EMBL" id="KAK9105351.1"/>
    </source>
</evidence>
<evidence type="ECO:0000256" key="5">
    <source>
        <dbReference type="SAM" id="MobiDB-lite"/>
    </source>
</evidence>
<dbReference type="EMBL" id="JBBNAG010000009">
    <property type="protein sequence ID" value="KAK9105351.1"/>
    <property type="molecule type" value="Genomic_DNA"/>
</dbReference>
<evidence type="ECO:0000256" key="3">
    <source>
        <dbReference type="RuleBase" id="RU003718"/>
    </source>
</evidence>
<feature type="compositionally biased region" description="Pro residues" evidence="5">
    <location>
        <begin position="117"/>
        <end position="137"/>
    </location>
</feature>
<evidence type="ECO:0000313" key="7">
    <source>
        <dbReference type="Proteomes" id="UP001419268"/>
    </source>
</evidence>
<keyword evidence="3" id="KW-0328">Glycosyltransferase</keyword>
<dbReference type="PROSITE" id="PS00375">
    <property type="entry name" value="UDPGT"/>
    <property type="match status" value="1"/>
</dbReference>
<dbReference type="FunFam" id="3.40.50.2000:FF:000064">
    <property type="entry name" value="Glycosyltransferase"/>
    <property type="match status" value="1"/>
</dbReference>
<dbReference type="PANTHER" id="PTHR48047">
    <property type="entry name" value="GLYCOSYLTRANSFERASE"/>
    <property type="match status" value="1"/>
</dbReference>
<sequence length="514" mass="55364">MCGVGEGGCDEDLGLNGGWEDIGGVGDVLRGGTGRGDGGTMAMEVEAVAALNKSLLTSIIRSYMLFDQQLSTCGPTNSQLPGTKCPVPYRAKIWTSGIKRNHTRGYLRDTECELQRPPHPLLPPHDPRPLPPPPTHSPLVPIPPQPPSALLSDFFLGSTLRLASDLSIPRFLFSPSAALFLSITNSLWRHLPNPSPNNNPIISFPEIPNSPSLPFSHLSTIYRNYIKSDRTPDWEFIKEGMLANMDSYGVVINSFADLDSDYLNHLKPDLGHNRVWAVGPLLPAHDDPGERGGSSSVVKDELLAWLDSCPDASVVYVCFGSQAVLTNRQMEGLARGLELSGARFVWSVKEPTKGHAEGAYGSVPGGFGERVKGRGLVIRGWAPQVVILSHRAVGAFLTHCGWNSVLESVVAGVPMLTWPMGADQFSTAWVLEKRAGVAVRVCEGAGTVPEAEGLARTVAEAVSEGVELRRMRARELSEAALGAVREGGNSYRDLDGLMEELRGLALEPSDLKGK</sequence>
<evidence type="ECO:0000256" key="2">
    <source>
        <dbReference type="ARBA" id="ARBA00022679"/>
    </source>
</evidence>
<dbReference type="SUPFAM" id="SSF53756">
    <property type="entry name" value="UDP-Glycosyltransferase/glycogen phosphorylase"/>
    <property type="match status" value="1"/>
</dbReference>
<dbReference type="Gene3D" id="3.40.50.2000">
    <property type="entry name" value="Glycogen Phosphorylase B"/>
    <property type="match status" value="2"/>
</dbReference>
<keyword evidence="2 3" id="KW-0808">Transferase</keyword>
<gene>
    <name evidence="6" type="ORF">Scep_022195</name>
</gene>
<evidence type="ECO:0000256" key="1">
    <source>
        <dbReference type="ARBA" id="ARBA00009995"/>
    </source>
</evidence>
<dbReference type="CDD" id="cd03784">
    <property type="entry name" value="GT1_Gtf-like"/>
    <property type="match status" value="1"/>
</dbReference>
<comment type="caution">
    <text evidence="6">The sequence shown here is derived from an EMBL/GenBank/DDBJ whole genome shotgun (WGS) entry which is preliminary data.</text>
</comment>
<name>A0AAP0F4X5_9MAGN</name>
<dbReference type="EC" id="2.4.1.-" evidence="4"/>
<dbReference type="InterPro" id="IPR035595">
    <property type="entry name" value="UDP_glycos_trans_CS"/>
</dbReference>
<dbReference type="Proteomes" id="UP001419268">
    <property type="component" value="Unassembled WGS sequence"/>
</dbReference>
<keyword evidence="7" id="KW-1185">Reference proteome</keyword>